<gene>
    <name evidence="6" type="ORF">C1645_764126</name>
</gene>
<name>A0A397T7D7_9GLOM</name>
<reference evidence="6 7" key="1">
    <citation type="submission" date="2018-06" db="EMBL/GenBank/DDBJ databases">
        <title>Comparative genomics reveals the genomic features of Rhizophagus irregularis, R. cerebriforme, R. diaphanum and Gigaspora rosea, and their symbiotic lifestyle signature.</title>
        <authorList>
            <person name="Morin E."/>
            <person name="San Clemente H."/>
            <person name="Chen E.C.H."/>
            <person name="De La Providencia I."/>
            <person name="Hainaut M."/>
            <person name="Kuo A."/>
            <person name="Kohler A."/>
            <person name="Murat C."/>
            <person name="Tang N."/>
            <person name="Roy S."/>
            <person name="Loubradou J."/>
            <person name="Henrissat B."/>
            <person name="Grigoriev I.V."/>
            <person name="Corradi N."/>
            <person name="Roux C."/>
            <person name="Martin F.M."/>
        </authorList>
    </citation>
    <scope>NUCLEOTIDE SEQUENCE [LARGE SCALE GENOMIC DNA]</scope>
    <source>
        <strain evidence="6 7">DAOM 227022</strain>
    </source>
</reference>
<keyword evidence="3" id="KW-0812">Transmembrane</keyword>
<keyword evidence="4" id="KW-1133">Transmembrane helix</keyword>
<comment type="caution">
    <text evidence="6">The sequence shown here is derived from an EMBL/GenBank/DDBJ whole genome shotgun (WGS) entry which is preliminary data.</text>
</comment>
<organism evidence="6 7">
    <name type="scientific">Glomus cerebriforme</name>
    <dbReference type="NCBI Taxonomy" id="658196"/>
    <lineage>
        <taxon>Eukaryota</taxon>
        <taxon>Fungi</taxon>
        <taxon>Fungi incertae sedis</taxon>
        <taxon>Mucoromycota</taxon>
        <taxon>Glomeromycotina</taxon>
        <taxon>Glomeromycetes</taxon>
        <taxon>Glomerales</taxon>
        <taxon>Glomeraceae</taxon>
        <taxon>Glomus</taxon>
    </lineage>
</organism>
<evidence type="ECO:0000256" key="2">
    <source>
        <dbReference type="ARBA" id="ARBA00007262"/>
    </source>
</evidence>
<evidence type="ECO:0000313" key="7">
    <source>
        <dbReference type="Proteomes" id="UP000265703"/>
    </source>
</evidence>
<evidence type="ECO:0000256" key="5">
    <source>
        <dbReference type="ARBA" id="ARBA00023136"/>
    </source>
</evidence>
<dbReference type="AlphaFoldDB" id="A0A397T7D7"/>
<dbReference type="PANTHER" id="PTHR16932:SF18">
    <property type="entry name" value="INTERFERON, ALPHA-INDUCIBLE PROTEIN 27-LIKE 2"/>
    <property type="match status" value="1"/>
</dbReference>
<dbReference type="Pfam" id="PF06140">
    <property type="entry name" value="Ifi-6-16"/>
    <property type="match status" value="1"/>
</dbReference>
<dbReference type="EMBL" id="QKYT01000117">
    <property type="protein sequence ID" value="RIA92806.1"/>
    <property type="molecule type" value="Genomic_DNA"/>
</dbReference>
<keyword evidence="5" id="KW-0472">Membrane</keyword>
<dbReference type="OrthoDB" id="440424at2759"/>
<keyword evidence="7" id="KW-1185">Reference proteome</keyword>
<sequence length="70" mass="6953">MVSGIVAALGFGEAGIAASSIAAWMMSLYSGFVPAGSLVSILQSVGAFALSSKPLPSVIISDLIIFCSSS</sequence>
<evidence type="ECO:0000256" key="1">
    <source>
        <dbReference type="ARBA" id="ARBA00004141"/>
    </source>
</evidence>
<protein>
    <submittedName>
        <fullName evidence="6">Uncharacterized protein</fullName>
    </submittedName>
</protein>
<comment type="similarity">
    <text evidence="2">Belongs to the IFI6/IFI27 family.</text>
</comment>
<dbReference type="InterPro" id="IPR038213">
    <property type="entry name" value="IFI6/IFI27-like_sf"/>
</dbReference>
<dbReference type="Gene3D" id="6.10.110.10">
    <property type="match status" value="1"/>
</dbReference>
<dbReference type="Proteomes" id="UP000265703">
    <property type="component" value="Unassembled WGS sequence"/>
</dbReference>
<comment type="subcellular location">
    <subcellularLocation>
        <location evidence="1">Membrane</location>
        <topology evidence="1">Multi-pass membrane protein</topology>
    </subcellularLocation>
</comment>
<evidence type="ECO:0000256" key="4">
    <source>
        <dbReference type="ARBA" id="ARBA00022989"/>
    </source>
</evidence>
<accession>A0A397T7D7</accession>
<dbReference type="PANTHER" id="PTHR16932">
    <property type="entry name" value="INTERFERON ALPHA-INDUCIBLE PROTEIN 27"/>
    <property type="match status" value="1"/>
</dbReference>
<evidence type="ECO:0000313" key="6">
    <source>
        <dbReference type="EMBL" id="RIA92806.1"/>
    </source>
</evidence>
<dbReference type="GO" id="GO:0016020">
    <property type="term" value="C:membrane"/>
    <property type="evidence" value="ECO:0007669"/>
    <property type="project" value="UniProtKB-SubCell"/>
</dbReference>
<proteinExistence type="inferred from homology"/>
<dbReference type="InterPro" id="IPR009311">
    <property type="entry name" value="IFI6/IFI27-like"/>
</dbReference>
<evidence type="ECO:0000256" key="3">
    <source>
        <dbReference type="ARBA" id="ARBA00022692"/>
    </source>
</evidence>